<evidence type="ECO:0000313" key="1">
    <source>
        <dbReference type="EMBL" id="BAE83481.1"/>
    </source>
</evidence>
<proteinExistence type="predicted"/>
<dbReference type="AlphaFoldDB" id="Q24WW1"/>
<reference evidence="1 2" key="1">
    <citation type="journal article" date="2006" name="J. Bacteriol.">
        <title>Complete genome sequence of the dehalorespiring bacterium Desulfitobacterium hafniense Y51 and comparison with Dehalococcoides ethenogenes 195.</title>
        <authorList>
            <person name="Nonaka H."/>
            <person name="Keresztes G."/>
            <person name="Shinoda Y."/>
            <person name="Ikenaga Y."/>
            <person name="Abe M."/>
            <person name="Naito K."/>
            <person name="Inatomi K."/>
            <person name="Furukawa K."/>
            <person name="Inui M."/>
            <person name="Yukawa H."/>
        </authorList>
    </citation>
    <scope>NUCLEOTIDE SEQUENCE [LARGE SCALE GENOMIC DNA]</scope>
    <source>
        <strain evidence="1 2">Y51</strain>
    </source>
</reference>
<dbReference type="EMBL" id="AP008230">
    <property type="protein sequence ID" value="BAE83481.1"/>
    <property type="molecule type" value="Genomic_DNA"/>
</dbReference>
<name>Q24WW1_DESHY</name>
<gene>
    <name evidence="1" type="ordered locus">DSY1692</name>
</gene>
<accession>Q24WW1</accession>
<protein>
    <submittedName>
        <fullName evidence="1">Uncharacterized protein</fullName>
    </submittedName>
</protein>
<dbReference type="STRING" id="138119.DSY1692"/>
<keyword evidence="2" id="KW-1185">Reference proteome</keyword>
<organism evidence="1 2">
    <name type="scientific">Desulfitobacterium hafniense (strain Y51)</name>
    <dbReference type="NCBI Taxonomy" id="138119"/>
    <lineage>
        <taxon>Bacteria</taxon>
        <taxon>Bacillati</taxon>
        <taxon>Bacillota</taxon>
        <taxon>Clostridia</taxon>
        <taxon>Eubacteriales</taxon>
        <taxon>Desulfitobacteriaceae</taxon>
        <taxon>Desulfitobacterium</taxon>
    </lineage>
</organism>
<dbReference type="HOGENOM" id="CLU_2192764_0_0_9"/>
<dbReference type="Proteomes" id="UP000001946">
    <property type="component" value="Chromosome"/>
</dbReference>
<evidence type="ECO:0000313" key="2">
    <source>
        <dbReference type="Proteomes" id="UP000001946"/>
    </source>
</evidence>
<dbReference type="KEGG" id="dsy:DSY1692"/>
<sequence>MHPFPLAGSVEVGNMMISDAERPGFQGTFPLKIRQCSPDFSNHFSGYILNITLRYPQTYKTVKNRKKLFINLIKGVRLHYEETSSLFLINLDAGKFEYLTIFSLSIPH</sequence>